<feature type="transmembrane region" description="Helical" evidence="8">
    <location>
        <begin position="58"/>
        <end position="78"/>
    </location>
</feature>
<dbReference type="InterPro" id="IPR035906">
    <property type="entry name" value="MetI-like_sf"/>
</dbReference>
<feature type="transmembrane region" description="Helical" evidence="8">
    <location>
        <begin position="472"/>
        <end position="491"/>
    </location>
</feature>
<dbReference type="GO" id="GO:0031460">
    <property type="term" value="P:glycine betaine transport"/>
    <property type="evidence" value="ECO:0007669"/>
    <property type="project" value="TreeGrafter"/>
</dbReference>
<feature type="transmembrane region" description="Helical" evidence="8">
    <location>
        <begin position="314"/>
        <end position="333"/>
    </location>
</feature>
<dbReference type="Gene3D" id="1.10.3720.10">
    <property type="entry name" value="MetI-like"/>
    <property type="match status" value="1"/>
</dbReference>
<dbReference type="PROSITE" id="PS50928">
    <property type="entry name" value="ABC_TM1"/>
    <property type="match status" value="1"/>
</dbReference>
<feature type="transmembrane region" description="Helical" evidence="8">
    <location>
        <begin position="84"/>
        <end position="103"/>
    </location>
</feature>
<feature type="transmembrane region" description="Helical" evidence="8">
    <location>
        <begin position="20"/>
        <end position="46"/>
    </location>
</feature>
<organism evidence="10">
    <name type="scientific">marine metagenome</name>
    <dbReference type="NCBI Taxonomy" id="408172"/>
    <lineage>
        <taxon>unclassified sequences</taxon>
        <taxon>metagenomes</taxon>
        <taxon>ecological metagenomes</taxon>
    </lineage>
</organism>
<feature type="transmembrane region" description="Helical" evidence="8">
    <location>
        <begin position="206"/>
        <end position="226"/>
    </location>
</feature>
<dbReference type="InterPro" id="IPR000515">
    <property type="entry name" value="MetI-like"/>
</dbReference>
<evidence type="ECO:0000256" key="4">
    <source>
        <dbReference type="ARBA" id="ARBA00022475"/>
    </source>
</evidence>
<dbReference type="AlphaFoldDB" id="A0A381UIL8"/>
<protein>
    <recommendedName>
        <fullName evidence="9">ABC transmembrane type-1 domain-containing protein</fullName>
    </recommendedName>
</protein>
<feature type="domain" description="ABC transmembrane type-1" evidence="9">
    <location>
        <begin position="80"/>
        <end position="259"/>
    </location>
</feature>
<evidence type="ECO:0000259" key="9">
    <source>
        <dbReference type="PROSITE" id="PS50928"/>
    </source>
</evidence>
<comment type="subcellular location">
    <subcellularLocation>
        <location evidence="2">Cell membrane</location>
    </subcellularLocation>
    <subcellularLocation>
        <location evidence="1">Membrane</location>
        <topology evidence="1">Multi-pass membrane protein</topology>
    </subcellularLocation>
</comment>
<feature type="transmembrane region" description="Helical" evidence="8">
    <location>
        <begin position="614"/>
        <end position="634"/>
    </location>
</feature>
<dbReference type="Pfam" id="PF00528">
    <property type="entry name" value="BPD_transp_1"/>
    <property type="match status" value="1"/>
</dbReference>
<keyword evidence="3" id="KW-0813">Transport</keyword>
<reference evidence="10" key="1">
    <citation type="submission" date="2018-05" db="EMBL/GenBank/DDBJ databases">
        <authorList>
            <person name="Lanie J.A."/>
            <person name="Ng W.-L."/>
            <person name="Kazmierczak K.M."/>
            <person name="Andrzejewski T.M."/>
            <person name="Davidsen T.M."/>
            <person name="Wayne K.J."/>
            <person name="Tettelin H."/>
            <person name="Glass J.I."/>
            <person name="Rusch D."/>
            <person name="Podicherti R."/>
            <person name="Tsui H.-C.T."/>
            <person name="Winkler M.E."/>
        </authorList>
    </citation>
    <scope>NUCLEOTIDE SEQUENCE</scope>
</reference>
<evidence type="ECO:0000256" key="3">
    <source>
        <dbReference type="ARBA" id="ARBA00022448"/>
    </source>
</evidence>
<evidence type="ECO:0000256" key="5">
    <source>
        <dbReference type="ARBA" id="ARBA00022692"/>
    </source>
</evidence>
<feature type="transmembrane region" description="Helical" evidence="8">
    <location>
        <begin position="586"/>
        <end position="608"/>
    </location>
</feature>
<sequence>MVDWTDMNLEWLLDAIKWPFEFLIDAFIGDFLIAPWMSWLYVVLGITIIGSLIRGPKVGITAGIGLVICGLLGVAYWVRTCETIGMVLVSVFLCALVGVPVGVMSGRSDGVWAIVRPILDAMQTVHAFVYMLPFIFFFSIGTVPATMVTMVYAVPPLVRLTNLGIRQVPEEVVEASRAYGAPEMRVLRDVQLPLARRAIMTGLNQTLMMSIAMAGIAAIMGAGGLGKLVYSAIQNLDIGAAAGSGLAFFIVAIVLDRLSQPEESDSGNLLSRINRAFTHRRDPESLLANIEESAKKPAVETESNAPATVSERRGLGLSGLAGLVAIVSVFLTWGNDAGLLSGHSRSADLDLGGQSFSGLESSGGNWIGLSVLALGIFLMLAAGTILRRPETETRWLTPAGSAVAAIAMTVVVITYLMWRPATGTVNYSDGVGVYVALVAGILATIGSLYALWTAPYVSHRPLRQSVAWGRCAAGVFVVIVIGIGAISGWTFDQRGGDLNPDQQARVDVLMEEAKADQSKAALNNSLIAQIYNAARKSNLIILDGLTEEGGGLGRLAIPVGIIGALILLPASGVFGLDEHFRWRWSVVVAGVGMGIILLALSWIFSLATVTDMKIVTGVGVFLTLVGGVVLLSSSRSILGEFTRRKVYADAVTSQVAP</sequence>
<keyword evidence="6 8" id="KW-1133">Transmembrane helix</keyword>
<dbReference type="GO" id="GO:0043190">
    <property type="term" value="C:ATP-binding cassette (ABC) transporter complex"/>
    <property type="evidence" value="ECO:0007669"/>
    <property type="project" value="TreeGrafter"/>
</dbReference>
<dbReference type="PANTHER" id="PTHR47737">
    <property type="entry name" value="GLYCINE BETAINE/PROLINE BETAINE TRANSPORT SYSTEM PERMEASE PROTEIN PROW"/>
    <property type="match status" value="1"/>
</dbReference>
<feature type="transmembrane region" description="Helical" evidence="8">
    <location>
        <begin position="430"/>
        <end position="452"/>
    </location>
</feature>
<dbReference type="GO" id="GO:0015871">
    <property type="term" value="P:choline transport"/>
    <property type="evidence" value="ECO:0007669"/>
    <property type="project" value="TreeGrafter"/>
</dbReference>
<dbReference type="CDD" id="cd06261">
    <property type="entry name" value="TM_PBP2"/>
    <property type="match status" value="1"/>
</dbReference>
<keyword evidence="5 8" id="KW-0812">Transmembrane</keyword>
<evidence type="ECO:0000256" key="8">
    <source>
        <dbReference type="SAM" id="Phobius"/>
    </source>
</evidence>
<feature type="transmembrane region" description="Helical" evidence="8">
    <location>
        <begin position="366"/>
        <end position="386"/>
    </location>
</feature>
<feature type="transmembrane region" description="Helical" evidence="8">
    <location>
        <begin position="555"/>
        <end position="574"/>
    </location>
</feature>
<dbReference type="SUPFAM" id="SSF161098">
    <property type="entry name" value="MetI-like"/>
    <property type="match status" value="1"/>
</dbReference>
<feature type="transmembrane region" description="Helical" evidence="8">
    <location>
        <begin position="238"/>
        <end position="255"/>
    </location>
</feature>
<feature type="transmembrane region" description="Helical" evidence="8">
    <location>
        <begin position="398"/>
        <end position="418"/>
    </location>
</feature>
<accession>A0A381UIL8</accession>
<keyword evidence="7 8" id="KW-0472">Membrane</keyword>
<evidence type="ECO:0000256" key="2">
    <source>
        <dbReference type="ARBA" id="ARBA00004236"/>
    </source>
</evidence>
<dbReference type="EMBL" id="UINC01006522">
    <property type="protein sequence ID" value="SVA28032.1"/>
    <property type="molecule type" value="Genomic_DNA"/>
</dbReference>
<name>A0A381UIL8_9ZZZZ</name>
<evidence type="ECO:0000256" key="6">
    <source>
        <dbReference type="ARBA" id="ARBA00022989"/>
    </source>
</evidence>
<evidence type="ECO:0000256" key="1">
    <source>
        <dbReference type="ARBA" id="ARBA00004141"/>
    </source>
</evidence>
<evidence type="ECO:0000313" key="10">
    <source>
        <dbReference type="EMBL" id="SVA28032.1"/>
    </source>
</evidence>
<dbReference type="GO" id="GO:0005275">
    <property type="term" value="F:amine transmembrane transporter activity"/>
    <property type="evidence" value="ECO:0007669"/>
    <property type="project" value="TreeGrafter"/>
</dbReference>
<evidence type="ECO:0000256" key="7">
    <source>
        <dbReference type="ARBA" id="ARBA00023136"/>
    </source>
</evidence>
<keyword evidence="4" id="KW-1003">Cell membrane</keyword>
<dbReference type="PANTHER" id="PTHR47737:SF1">
    <property type="entry name" value="GLYCINE BETAINE_PROLINE BETAINE TRANSPORT SYSTEM PERMEASE PROTEIN PROW"/>
    <property type="match status" value="1"/>
</dbReference>
<gene>
    <name evidence="10" type="ORF">METZ01_LOCUS80886</name>
</gene>
<proteinExistence type="predicted"/>
<dbReference type="FunFam" id="1.10.3720.10:FF:000001">
    <property type="entry name" value="Glycine betaine ABC transporter, permease"/>
    <property type="match status" value="1"/>
</dbReference>
<dbReference type="GO" id="GO:0015226">
    <property type="term" value="F:carnitine transmembrane transporter activity"/>
    <property type="evidence" value="ECO:0007669"/>
    <property type="project" value="TreeGrafter"/>
</dbReference>